<dbReference type="EMBL" id="MUGW01000062">
    <property type="protein sequence ID" value="OXA84371.1"/>
    <property type="molecule type" value="Genomic_DNA"/>
</dbReference>
<dbReference type="Pfam" id="PF03544">
    <property type="entry name" value="TonB_C"/>
    <property type="match status" value="1"/>
</dbReference>
<name>A0A226GSE4_9FLAO</name>
<reference evidence="2 3" key="1">
    <citation type="submission" date="2016-11" db="EMBL/GenBank/DDBJ databases">
        <title>Whole genomes of Flavobacteriaceae.</title>
        <authorList>
            <person name="Stine C."/>
            <person name="Li C."/>
            <person name="Tadesse D."/>
        </authorList>
    </citation>
    <scope>NUCLEOTIDE SEQUENCE [LARGE SCALE GENOMIC DNA]</scope>
    <source>
        <strain evidence="2 3">DSM 18292</strain>
    </source>
</reference>
<dbReference type="InterPro" id="IPR037682">
    <property type="entry name" value="TonB_C"/>
</dbReference>
<organism evidence="2 3">
    <name type="scientific">Flavobacterium hercynium</name>
    <dbReference type="NCBI Taxonomy" id="387094"/>
    <lineage>
        <taxon>Bacteria</taxon>
        <taxon>Pseudomonadati</taxon>
        <taxon>Bacteroidota</taxon>
        <taxon>Flavobacteriia</taxon>
        <taxon>Flavobacteriales</taxon>
        <taxon>Flavobacteriaceae</taxon>
        <taxon>Flavobacterium</taxon>
    </lineage>
</organism>
<dbReference type="GO" id="GO:0055085">
    <property type="term" value="P:transmembrane transport"/>
    <property type="evidence" value="ECO:0007669"/>
    <property type="project" value="InterPro"/>
</dbReference>
<feature type="domain" description="TonB C-terminal" evidence="1">
    <location>
        <begin position="210"/>
        <end position="268"/>
    </location>
</feature>
<accession>A0A226GSE4</accession>
<protein>
    <recommendedName>
        <fullName evidence="1">TonB C-terminal domain-containing protein</fullName>
    </recommendedName>
</protein>
<dbReference type="RefSeq" id="WP_089051816.1">
    <property type="nucleotide sequence ID" value="NZ_FXTV01000001.1"/>
</dbReference>
<keyword evidence="3" id="KW-1185">Reference proteome</keyword>
<evidence type="ECO:0000313" key="3">
    <source>
        <dbReference type="Proteomes" id="UP000198345"/>
    </source>
</evidence>
<dbReference type="Gene3D" id="3.30.1150.10">
    <property type="match status" value="1"/>
</dbReference>
<dbReference type="AlphaFoldDB" id="A0A226GSE4"/>
<dbReference type="OrthoDB" id="1095452at2"/>
<dbReference type="SUPFAM" id="SSF74653">
    <property type="entry name" value="TolA/TonB C-terminal domain"/>
    <property type="match status" value="1"/>
</dbReference>
<gene>
    <name evidence="2" type="ORF">B0A66_21035</name>
</gene>
<evidence type="ECO:0000313" key="2">
    <source>
        <dbReference type="EMBL" id="OXA84371.1"/>
    </source>
</evidence>
<sequence>MNNHYKITIAEPCQEDWNKMTPNKEGRFCMNCSKTVTDFSAMSADEIQRFFIENQNKKICGRFKKSQLDAIIIQIPSRILYTQTSYHKMFLLALFITMGTTLFSCADNEGNKVTIEKIEVVEDIKKAIPLQTEIDSLDDRPNPMIFEDIKAMPDVVNFVEGPRPYYDTYITGTPALDTYPICYIEKLPEYPGGNEKFYSLLKNEFKIPKKAKKLTGEIEVSFVIDKDGIPNQIKVFDNIGHETGEEIIRTLQLSKKWKPGVNEKGNITVMRLKIMIEKDSLNPERRNRKLSKISSIAFINERNESISQIN</sequence>
<comment type="caution">
    <text evidence="2">The sequence shown here is derived from an EMBL/GenBank/DDBJ whole genome shotgun (WGS) entry which is preliminary data.</text>
</comment>
<dbReference type="Proteomes" id="UP000198345">
    <property type="component" value="Unassembled WGS sequence"/>
</dbReference>
<proteinExistence type="predicted"/>
<evidence type="ECO:0000259" key="1">
    <source>
        <dbReference type="Pfam" id="PF03544"/>
    </source>
</evidence>